<reference evidence="3" key="1">
    <citation type="submission" date="2016-11" db="EMBL/GenBank/DDBJ databases">
        <authorList>
            <person name="Varghese N."/>
            <person name="Submissions S."/>
        </authorList>
    </citation>
    <scope>NUCLEOTIDE SEQUENCE [LARGE SCALE GENOMIC DNA]</scope>
    <source>
        <strain evidence="3">DSM 17963</strain>
    </source>
</reference>
<proteinExistence type="predicted"/>
<dbReference type="AlphaFoldDB" id="A0A1M5VMI0"/>
<keyword evidence="1" id="KW-0732">Signal</keyword>
<evidence type="ECO:0000256" key="1">
    <source>
        <dbReference type="SAM" id="SignalP"/>
    </source>
</evidence>
<feature type="signal peptide" evidence="1">
    <location>
        <begin position="1"/>
        <end position="22"/>
    </location>
</feature>
<dbReference type="EMBL" id="FQWC01000011">
    <property type="protein sequence ID" value="SHH76254.1"/>
    <property type="molecule type" value="Genomic_DNA"/>
</dbReference>
<sequence>MKTSKIFLILLLLLLNIQKGNSQTSEIIDTEYNLRGTYYAVEPIASYRNKEKDSNYYLLLAKRYLEAPDNNPHKYQNAVDNLRNSLLLDKNNREAFELQSQTNFDFAMKSLERGEREFKSGDFSEGYYFYKALEHLSNAYLNGFKKEEIIGYTEKINAILKDSKKKVILFDAANLYKISTVYQEKNTASYDSIKKIYKEKKADPNADKNELLNILKKRQEYAEYYFDNNKWEPNAYKDTTIERAKLGIEMGDTENACSLLYHTDLLEFYNYNNNACKAWYDKFSKAENIRIGLERKEAVKKWHAEHPNKIKLRSLIGENDEIVQSYLGAPIAKNFKMSIGEGLNKNQYSANRYKTKNGTYEIAFKNNNATRIQFFPLVIIKFDPNAFELNDSTFDQEVTNKPGSCFASFNDGFSGKTKIFSIDYTCEYFLASTQFYGTNGKVTSVVVY</sequence>
<gene>
    <name evidence="2" type="ORF">SAMN05443663_11153</name>
</gene>
<evidence type="ECO:0000313" key="2">
    <source>
        <dbReference type="EMBL" id="SHH76254.1"/>
    </source>
</evidence>
<keyword evidence="3" id="KW-1185">Reference proteome</keyword>
<organism evidence="2 3">
    <name type="scientific">Flavobacterium defluvii</name>
    <dbReference type="NCBI Taxonomy" id="370979"/>
    <lineage>
        <taxon>Bacteria</taxon>
        <taxon>Pseudomonadati</taxon>
        <taxon>Bacteroidota</taxon>
        <taxon>Flavobacteriia</taxon>
        <taxon>Flavobacteriales</taxon>
        <taxon>Flavobacteriaceae</taxon>
        <taxon>Flavobacterium</taxon>
    </lineage>
</organism>
<accession>A0A1M5VMI0</accession>
<evidence type="ECO:0000313" key="3">
    <source>
        <dbReference type="Proteomes" id="UP000184071"/>
    </source>
</evidence>
<protein>
    <recommendedName>
        <fullName evidence="4">Tetratricopeptide repeat-containing protein</fullName>
    </recommendedName>
</protein>
<evidence type="ECO:0008006" key="4">
    <source>
        <dbReference type="Google" id="ProtNLM"/>
    </source>
</evidence>
<dbReference type="RefSeq" id="WP_073417907.1">
    <property type="nucleotide sequence ID" value="NZ_FQWC01000011.1"/>
</dbReference>
<name>A0A1M5VMI0_9FLAO</name>
<feature type="chain" id="PRO_5012816161" description="Tetratricopeptide repeat-containing protein" evidence="1">
    <location>
        <begin position="23"/>
        <end position="448"/>
    </location>
</feature>
<dbReference type="Proteomes" id="UP000184071">
    <property type="component" value="Unassembled WGS sequence"/>
</dbReference>